<keyword evidence="1" id="KW-0472">Membrane</keyword>
<feature type="transmembrane region" description="Helical" evidence="1">
    <location>
        <begin position="21"/>
        <end position="46"/>
    </location>
</feature>
<comment type="caution">
    <text evidence="2">The sequence shown here is derived from an EMBL/GenBank/DDBJ whole genome shotgun (WGS) entry which is preliminary data.</text>
</comment>
<evidence type="ECO:0008006" key="4">
    <source>
        <dbReference type="Google" id="ProtNLM"/>
    </source>
</evidence>
<reference evidence="2 3" key="1">
    <citation type="submission" date="2019-07" db="EMBL/GenBank/DDBJ databases">
        <title>Whole genome shotgun sequence of Staphylococcus gallinarum NBRC 109767.</title>
        <authorList>
            <person name="Hosoyama A."/>
            <person name="Uohara A."/>
            <person name="Ohji S."/>
            <person name="Ichikawa N."/>
        </authorList>
    </citation>
    <scope>NUCLEOTIDE SEQUENCE [LARGE SCALE GENOMIC DNA]</scope>
    <source>
        <strain evidence="2 3">NBRC 109767</strain>
    </source>
</reference>
<sequence length="47" mass="5526">MNTIKKTKAIIYRYWGNVVRLYDICLVIILYGLPYLLGIIAFIALYE</sequence>
<keyword evidence="1" id="KW-0812">Transmembrane</keyword>
<evidence type="ECO:0000313" key="3">
    <source>
        <dbReference type="Proteomes" id="UP000321057"/>
    </source>
</evidence>
<name>A0ABQ0Y5G7_STAGA</name>
<keyword evidence="3" id="KW-1185">Reference proteome</keyword>
<evidence type="ECO:0000313" key="2">
    <source>
        <dbReference type="EMBL" id="GEQ06607.1"/>
    </source>
</evidence>
<evidence type="ECO:0000256" key="1">
    <source>
        <dbReference type="SAM" id="Phobius"/>
    </source>
</evidence>
<gene>
    <name evidence="2" type="ORF">SGA02_24350</name>
</gene>
<organism evidence="2 3">
    <name type="scientific">Staphylococcus gallinarum</name>
    <dbReference type="NCBI Taxonomy" id="1293"/>
    <lineage>
        <taxon>Bacteria</taxon>
        <taxon>Bacillati</taxon>
        <taxon>Bacillota</taxon>
        <taxon>Bacilli</taxon>
        <taxon>Bacillales</taxon>
        <taxon>Staphylococcaceae</taxon>
        <taxon>Staphylococcus</taxon>
    </lineage>
</organism>
<proteinExistence type="predicted"/>
<dbReference type="EMBL" id="BKAX01000007">
    <property type="protein sequence ID" value="GEQ06607.1"/>
    <property type="molecule type" value="Genomic_DNA"/>
</dbReference>
<keyword evidence="1" id="KW-1133">Transmembrane helix</keyword>
<accession>A0ABQ0Y5G7</accession>
<protein>
    <recommendedName>
        <fullName evidence="4">RDD family protein</fullName>
    </recommendedName>
</protein>
<dbReference type="Proteomes" id="UP000321057">
    <property type="component" value="Unassembled WGS sequence"/>
</dbReference>